<evidence type="ECO:0000313" key="2">
    <source>
        <dbReference type="Proteomes" id="UP000286246"/>
    </source>
</evidence>
<dbReference type="RefSeq" id="WP_120260702.1">
    <property type="nucleotide sequence ID" value="NZ_RAPY01000004.1"/>
</dbReference>
<gene>
    <name evidence="1" type="ORF">DFQ12_4006</name>
</gene>
<organism evidence="1 2">
    <name type="scientific">Sphingobacterium detergens</name>
    <dbReference type="NCBI Taxonomy" id="1145106"/>
    <lineage>
        <taxon>Bacteria</taxon>
        <taxon>Pseudomonadati</taxon>
        <taxon>Bacteroidota</taxon>
        <taxon>Sphingobacteriia</taxon>
        <taxon>Sphingobacteriales</taxon>
        <taxon>Sphingobacteriaceae</taxon>
        <taxon>Sphingobacterium</taxon>
    </lineage>
</organism>
<reference evidence="1 2" key="1">
    <citation type="submission" date="2018-09" db="EMBL/GenBank/DDBJ databases">
        <title>Genomic Encyclopedia of Type Strains, Phase III (KMG-III): the genomes of soil and plant-associated and newly described type strains.</title>
        <authorList>
            <person name="Whitman W."/>
        </authorList>
    </citation>
    <scope>NUCLEOTIDE SEQUENCE [LARGE SCALE GENOMIC DNA]</scope>
    <source>
        <strain evidence="1 2">CECT 7938</strain>
    </source>
</reference>
<sequence>MLKRKYPLTSGGVETKIYRLYRKDDNRVFREADYVENDFFGWLENNFELTESQATYMYSLGIEFAIQNGSVLAYCFRHRLSVTLVKGDKALRSSKFIRREENVEVTAQPGQDDLVSGGVNYFIS</sequence>
<protein>
    <submittedName>
        <fullName evidence="1">Uncharacterized protein</fullName>
    </submittedName>
</protein>
<evidence type="ECO:0000313" key="1">
    <source>
        <dbReference type="EMBL" id="RKE46850.1"/>
    </source>
</evidence>
<accession>A0A420AQY6</accession>
<dbReference type="EMBL" id="RAPY01000004">
    <property type="protein sequence ID" value="RKE46850.1"/>
    <property type="molecule type" value="Genomic_DNA"/>
</dbReference>
<proteinExistence type="predicted"/>
<dbReference type="Proteomes" id="UP000286246">
    <property type="component" value="Unassembled WGS sequence"/>
</dbReference>
<keyword evidence="2" id="KW-1185">Reference proteome</keyword>
<comment type="caution">
    <text evidence="1">The sequence shown here is derived from an EMBL/GenBank/DDBJ whole genome shotgun (WGS) entry which is preliminary data.</text>
</comment>
<name>A0A420AQY6_SPHD1</name>
<dbReference type="OrthoDB" id="710416at2"/>
<dbReference type="AlphaFoldDB" id="A0A420AQY6"/>